<evidence type="ECO:0000256" key="1">
    <source>
        <dbReference type="SAM" id="Phobius"/>
    </source>
</evidence>
<keyword evidence="1" id="KW-0812">Transmembrane</keyword>
<dbReference type="Proteomes" id="UP000092445">
    <property type="component" value="Unassembled WGS sequence"/>
</dbReference>
<dbReference type="VEuPathDB" id="VectorBase:GPAI041844"/>
<dbReference type="AlphaFoldDB" id="A0A1B0AD76"/>
<reference evidence="2" key="2">
    <citation type="submission" date="2020-05" db="UniProtKB">
        <authorList>
            <consortium name="EnsemblMetazoa"/>
        </authorList>
    </citation>
    <scope>IDENTIFICATION</scope>
    <source>
        <strain evidence="2">IAEA</strain>
    </source>
</reference>
<feature type="transmembrane region" description="Helical" evidence="1">
    <location>
        <begin position="172"/>
        <end position="194"/>
    </location>
</feature>
<keyword evidence="1" id="KW-0472">Membrane</keyword>
<accession>A0A1B0AD76</accession>
<reference evidence="3" key="1">
    <citation type="submission" date="2014-03" db="EMBL/GenBank/DDBJ databases">
        <authorList>
            <person name="Aksoy S."/>
            <person name="Warren W."/>
            <person name="Wilson R.K."/>
        </authorList>
    </citation>
    <scope>NUCLEOTIDE SEQUENCE [LARGE SCALE GENOMIC DNA]</scope>
    <source>
        <strain evidence="3">IAEA</strain>
    </source>
</reference>
<keyword evidence="3" id="KW-1185">Reference proteome</keyword>
<organism evidence="2 3">
    <name type="scientific">Glossina pallidipes</name>
    <name type="common">Tsetse fly</name>
    <dbReference type="NCBI Taxonomy" id="7398"/>
    <lineage>
        <taxon>Eukaryota</taxon>
        <taxon>Metazoa</taxon>
        <taxon>Ecdysozoa</taxon>
        <taxon>Arthropoda</taxon>
        <taxon>Hexapoda</taxon>
        <taxon>Insecta</taxon>
        <taxon>Pterygota</taxon>
        <taxon>Neoptera</taxon>
        <taxon>Endopterygota</taxon>
        <taxon>Diptera</taxon>
        <taxon>Brachycera</taxon>
        <taxon>Muscomorpha</taxon>
        <taxon>Hippoboscoidea</taxon>
        <taxon>Glossinidae</taxon>
        <taxon>Glossina</taxon>
    </lineage>
</organism>
<name>A0A1B0AD76_GLOPL</name>
<sequence>MITMMLMLSLAVVVVVVVVVDIALINVDFVDAVVVVVAVDDYDDDDDDDAVVLYVYYCFDGMGHHTAVNVVATLYFETDEISDTDKDDDDDEDGDDKDALAMLAIGAVVVGVSVTGAVIMVEPTKNAEGGISSVSNQSNPPIMRGVHCSFSKLVRRTENKVRGTGDLREEKFLEMTISLSCMAAIVLYCSFRWLVGWLCLRSSPCRLRLIIWDI</sequence>
<keyword evidence="1" id="KW-1133">Transmembrane helix</keyword>
<feature type="transmembrane region" description="Helical" evidence="1">
    <location>
        <begin position="99"/>
        <end position="121"/>
    </location>
</feature>
<proteinExistence type="predicted"/>
<dbReference type="EnsemblMetazoa" id="GPAI041844-RA">
    <property type="protein sequence ID" value="GPAI041844-PA"/>
    <property type="gene ID" value="GPAI041844"/>
</dbReference>
<evidence type="ECO:0000313" key="2">
    <source>
        <dbReference type="EnsemblMetazoa" id="GPAI041844-PA"/>
    </source>
</evidence>
<protein>
    <submittedName>
        <fullName evidence="2">Uncharacterized protein</fullName>
    </submittedName>
</protein>
<evidence type="ECO:0000313" key="3">
    <source>
        <dbReference type="Proteomes" id="UP000092445"/>
    </source>
</evidence>